<dbReference type="Pfam" id="PF01609">
    <property type="entry name" value="DDE_Tnp_1"/>
    <property type="match status" value="1"/>
</dbReference>
<protein>
    <submittedName>
        <fullName evidence="2">Transposase</fullName>
    </submittedName>
</protein>
<comment type="caution">
    <text evidence="2">The sequence shown here is derived from an EMBL/GenBank/DDBJ whole genome shotgun (WGS) entry which is preliminary data.</text>
</comment>
<feature type="domain" description="Transposase IS4-like" evidence="1">
    <location>
        <begin position="21"/>
        <end position="148"/>
    </location>
</feature>
<accession>A0ABR8EUE7</accession>
<dbReference type="RefSeq" id="WP_190893950.1">
    <property type="nucleotide sequence ID" value="NZ_JACJTE010000012.1"/>
</dbReference>
<dbReference type="InterPro" id="IPR002559">
    <property type="entry name" value="Transposase_11"/>
</dbReference>
<dbReference type="PANTHER" id="PTHR30007:SF1">
    <property type="entry name" value="BLR1914 PROTEIN"/>
    <property type="match status" value="1"/>
</dbReference>
<reference evidence="2 3" key="1">
    <citation type="journal article" date="2020" name="ISME J.">
        <title>Comparative genomics reveals insights into cyanobacterial evolution and habitat adaptation.</title>
        <authorList>
            <person name="Chen M.Y."/>
            <person name="Teng W.K."/>
            <person name="Zhao L."/>
            <person name="Hu C.X."/>
            <person name="Zhou Y.K."/>
            <person name="Han B.P."/>
            <person name="Song L.R."/>
            <person name="Shu W.S."/>
        </authorList>
    </citation>
    <scope>NUCLEOTIDE SEQUENCE [LARGE SCALE GENOMIC DNA]</scope>
    <source>
        <strain evidence="2 3">FACHB-391</strain>
    </source>
</reference>
<dbReference type="EMBL" id="JACJTE010000012">
    <property type="protein sequence ID" value="MBD2561573.1"/>
    <property type="molecule type" value="Genomic_DNA"/>
</dbReference>
<proteinExistence type="predicted"/>
<gene>
    <name evidence="2" type="ORF">H6G95_13285</name>
</gene>
<evidence type="ECO:0000259" key="1">
    <source>
        <dbReference type="Pfam" id="PF01609"/>
    </source>
</evidence>
<evidence type="ECO:0000313" key="3">
    <source>
        <dbReference type="Proteomes" id="UP000604661"/>
    </source>
</evidence>
<keyword evidence="3" id="KW-1185">Reference proteome</keyword>
<evidence type="ECO:0000313" key="2">
    <source>
        <dbReference type="EMBL" id="MBD2561573.1"/>
    </source>
</evidence>
<dbReference type="Proteomes" id="UP000604661">
    <property type="component" value="Unassembled WGS sequence"/>
</dbReference>
<sequence>MARLTGLFPPGKGGGEEVAYGGKGKGILIHTLTEGNGMPLANATTPANGNEREQVLPLLDKIKLKTLRRGRPRKRIKVLAADKGYDSKQKRADLRFPSIRPQIPKRVWKTKKNKGRPIKISVTRFQQERCFAWYQRKYRRLVVRWERQKIYFDAFIDLATIHIWINKILLVG</sequence>
<name>A0ABR8EUE7_NOSLI</name>
<dbReference type="PANTHER" id="PTHR30007">
    <property type="entry name" value="PHP DOMAIN PROTEIN"/>
    <property type="match status" value="1"/>
</dbReference>
<organism evidence="2 3">
    <name type="scientific">Nostoc linckia FACHB-391</name>
    <dbReference type="NCBI Taxonomy" id="2692906"/>
    <lineage>
        <taxon>Bacteria</taxon>
        <taxon>Bacillati</taxon>
        <taxon>Cyanobacteriota</taxon>
        <taxon>Cyanophyceae</taxon>
        <taxon>Nostocales</taxon>
        <taxon>Nostocaceae</taxon>
        <taxon>Nostoc</taxon>
    </lineage>
</organism>